<comment type="similarity">
    <text evidence="1">Belongs to the short-chain dehydrogenases/reductases (SDR) family.</text>
</comment>
<dbReference type="InterPro" id="IPR002347">
    <property type="entry name" value="SDR_fam"/>
</dbReference>
<dbReference type="SUPFAM" id="SSF51735">
    <property type="entry name" value="NAD(P)-binding Rossmann-fold domains"/>
    <property type="match status" value="1"/>
</dbReference>
<evidence type="ECO:0000313" key="5">
    <source>
        <dbReference type="Proteomes" id="UP000256328"/>
    </source>
</evidence>
<dbReference type="AlphaFoldDB" id="A0A3D8QLR6"/>
<accession>A0A3D8QLR6</accession>
<evidence type="ECO:0000256" key="1">
    <source>
        <dbReference type="ARBA" id="ARBA00006484"/>
    </source>
</evidence>
<dbReference type="Pfam" id="PF00106">
    <property type="entry name" value="adh_short"/>
    <property type="match status" value="1"/>
</dbReference>
<protein>
    <recommendedName>
        <fullName evidence="6">NAD(P)-binding protein</fullName>
    </recommendedName>
</protein>
<dbReference type="EMBL" id="PDLN01000017">
    <property type="protein sequence ID" value="RDW62763.1"/>
    <property type="molecule type" value="Genomic_DNA"/>
</dbReference>
<keyword evidence="5" id="KW-1185">Reference proteome</keyword>
<dbReference type="OrthoDB" id="542013at2759"/>
<evidence type="ECO:0008006" key="6">
    <source>
        <dbReference type="Google" id="ProtNLM"/>
    </source>
</evidence>
<dbReference type="PANTHER" id="PTHR24320">
    <property type="entry name" value="RETINOL DEHYDROGENASE"/>
    <property type="match status" value="1"/>
</dbReference>
<dbReference type="PANTHER" id="PTHR24320:SF252">
    <property type="entry name" value="DEHYDROGENASE_REDUCTASE FAMILY PROTEIN, PUTATIVE (AFU_ORTHOLOGUE AFUA_3G08550)-RELATED"/>
    <property type="match status" value="1"/>
</dbReference>
<dbReference type="GO" id="GO:0016491">
    <property type="term" value="F:oxidoreductase activity"/>
    <property type="evidence" value="ECO:0007669"/>
    <property type="project" value="UniProtKB-KW"/>
</dbReference>
<dbReference type="InterPro" id="IPR036291">
    <property type="entry name" value="NAD(P)-bd_dom_sf"/>
</dbReference>
<keyword evidence="2" id="KW-0521">NADP</keyword>
<name>A0A3D8QLR6_9HELO</name>
<evidence type="ECO:0000256" key="3">
    <source>
        <dbReference type="ARBA" id="ARBA00023002"/>
    </source>
</evidence>
<dbReference type="Gene3D" id="3.40.50.720">
    <property type="entry name" value="NAD(P)-binding Rossmann-like Domain"/>
    <property type="match status" value="1"/>
</dbReference>
<dbReference type="PRINTS" id="PR00081">
    <property type="entry name" value="GDHRDH"/>
</dbReference>
<gene>
    <name evidence="4" type="ORF">BP5796_11065</name>
</gene>
<comment type="caution">
    <text evidence="4">The sequence shown here is derived from an EMBL/GenBank/DDBJ whole genome shotgun (WGS) entry which is preliminary data.</text>
</comment>
<evidence type="ECO:0000313" key="4">
    <source>
        <dbReference type="EMBL" id="RDW62763.1"/>
    </source>
</evidence>
<proteinExistence type="inferred from homology"/>
<reference evidence="4 5" key="1">
    <citation type="journal article" date="2018" name="IMA Fungus">
        <title>IMA Genome-F 9: Draft genome sequence of Annulohypoxylon stygium, Aspergillus mulundensis, Berkeleyomyces basicola (syn. Thielaviopsis basicola), Ceratocystis smalleyi, two Cercospora beticola strains, Coleophoma cylindrospora, Fusarium fracticaudum, Phialophora cf. hyalina, and Morchella septimelata.</title>
        <authorList>
            <person name="Wingfield B.D."/>
            <person name="Bills G.F."/>
            <person name="Dong Y."/>
            <person name="Huang W."/>
            <person name="Nel W.J."/>
            <person name="Swalarsk-Parry B.S."/>
            <person name="Vaghefi N."/>
            <person name="Wilken P.M."/>
            <person name="An Z."/>
            <person name="de Beer Z.W."/>
            <person name="De Vos L."/>
            <person name="Chen L."/>
            <person name="Duong T.A."/>
            <person name="Gao Y."/>
            <person name="Hammerbacher A."/>
            <person name="Kikkert J.R."/>
            <person name="Li Y."/>
            <person name="Li H."/>
            <person name="Li K."/>
            <person name="Li Q."/>
            <person name="Liu X."/>
            <person name="Ma X."/>
            <person name="Naidoo K."/>
            <person name="Pethybridge S.J."/>
            <person name="Sun J."/>
            <person name="Steenkamp E.T."/>
            <person name="van der Nest M.A."/>
            <person name="van Wyk S."/>
            <person name="Wingfield M.J."/>
            <person name="Xiong C."/>
            <person name="Yue Q."/>
            <person name="Zhang X."/>
        </authorList>
    </citation>
    <scope>NUCLEOTIDE SEQUENCE [LARGE SCALE GENOMIC DNA]</scope>
    <source>
        <strain evidence="4 5">BP5796</strain>
    </source>
</reference>
<evidence type="ECO:0000256" key="2">
    <source>
        <dbReference type="ARBA" id="ARBA00022857"/>
    </source>
</evidence>
<organism evidence="4 5">
    <name type="scientific">Coleophoma crateriformis</name>
    <dbReference type="NCBI Taxonomy" id="565419"/>
    <lineage>
        <taxon>Eukaryota</taxon>
        <taxon>Fungi</taxon>
        <taxon>Dikarya</taxon>
        <taxon>Ascomycota</taxon>
        <taxon>Pezizomycotina</taxon>
        <taxon>Leotiomycetes</taxon>
        <taxon>Helotiales</taxon>
        <taxon>Dermateaceae</taxon>
        <taxon>Coleophoma</taxon>
    </lineage>
</organism>
<keyword evidence="3" id="KW-0560">Oxidoreductase</keyword>
<dbReference type="Proteomes" id="UP000256328">
    <property type="component" value="Unassembled WGS sequence"/>
</dbReference>
<sequence length="332" mass="35570">MATTFISSVWNNTFGLPSLPPRGTFNGQTILITGGSCGIGLAAAVQFIDLGAALVIITARNKSRGDAARQSIEAQTKTEGKGRVKVMELDMDTFAGTKSFADRVKTEVKSIDCVLLSAGLLNTEFMQSSEGWVEEIQVNVLATALLALLLLPWLKIAGKGKAHLGLVTSGLHRDVDINGDFPKENVLAYFNKPENRPKPPPRDPMYALSKLLEQYIANEISKLALGPDGKPEVIVNTICPAASVAVGAFVGLVCKSTAGGARTYILATLTTPSEHGKFINHYFSEEEYNTRIVKNITGEEGRKMQAVVWAEAIAILGESVPEIKKIVAPTSA</sequence>